<comment type="similarity">
    <text evidence="3">Belongs to the methyltransferase superfamily. Arsenite methyltransferase family.</text>
</comment>
<comment type="catalytic activity">
    <reaction evidence="8">
        <text>arsenic triglutathione + 3 [thioredoxin]-dithiol + 3 S-adenosyl-L-methionine = trimethylarsine + 3 [thioredoxin]-disulfide + 3 glutathione + 3 S-adenosyl-L-homocysteine + 3 H(+)</text>
        <dbReference type="Rhea" id="RHEA:69432"/>
        <dbReference type="Rhea" id="RHEA-COMP:10698"/>
        <dbReference type="Rhea" id="RHEA-COMP:10700"/>
        <dbReference type="ChEBI" id="CHEBI:15378"/>
        <dbReference type="ChEBI" id="CHEBI:27130"/>
        <dbReference type="ChEBI" id="CHEBI:29950"/>
        <dbReference type="ChEBI" id="CHEBI:50058"/>
        <dbReference type="ChEBI" id="CHEBI:57856"/>
        <dbReference type="ChEBI" id="CHEBI:57925"/>
        <dbReference type="ChEBI" id="CHEBI:59789"/>
        <dbReference type="ChEBI" id="CHEBI:183640"/>
        <dbReference type="EC" id="2.1.1.137"/>
    </reaction>
</comment>
<dbReference type="InterPro" id="IPR026669">
    <property type="entry name" value="Arsenite_MeTrfase-like"/>
</dbReference>
<dbReference type="Gene3D" id="3.40.50.150">
    <property type="entry name" value="Vaccinia Virus protein VP39"/>
    <property type="match status" value="1"/>
</dbReference>
<keyword evidence="11" id="KW-1185">Reference proteome</keyword>
<evidence type="ECO:0000256" key="3">
    <source>
        <dbReference type="ARBA" id="ARBA00034487"/>
    </source>
</evidence>
<keyword evidence="2" id="KW-0949">S-adenosyl-L-methionine</keyword>
<sequence>MAATCPVDLDTVRLRNEIREIYARVAEAPEGEFHFHRGAAYAETFLRYDRQALARIPPLAIESFAGVGNPLRMGSVPPGSTVVDIGCGAGTDLLLAANIVGPRGRAIGIDMTDPMLRKAQAAAAEAGISNVELRRGDVLELPVESASTDVVISNGVLNLAPDKRRAFSEVLRVLRPGGRFLYADIVVESELPESVRRDIDLWSG</sequence>
<accession>A0ABN6MQ44</accession>
<dbReference type="EMBL" id="AP025591">
    <property type="protein sequence ID" value="BDG03114.1"/>
    <property type="molecule type" value="Genomic_DNA"/>
</dbReference>
<protein>
    <recommendedName>
        <fullName evidence="5">Arsenite methyltransferase</fullName>
        <ecNumber evidence="4">2.1.1.137</ecNumber>
    </recommendedName>
</protein>
<evidence type="ECO:0000256" key="1">
    <source>
        <dbReference type="ARBA" id="ARBA00022679"/>
    </source>
</evidence>
<evidence type="ECO:0000256" key="6">
    <source>
        <dbReference type="ARBA" id="ARBA00047941"/>
    </source>
</evidence>
<evidence type="ECO:0000259" key="9">
    <source>
        <dbReference type="Pfam" id="PF13847"/>
    </source>
</evidence>
<dbReference type="EC" id="2.1.1.137" evidence="4"/>
<comment type="catalytic activity">
    <reaction evidence="7">
        <text>arsenic triglutathione + 2 [thioredoxin]-dithiol + 2 S-adenosyl-L-methionine + H2O = dimethylarsinous acid + 2 [thioredoxin]-disulfide + 3 glutathione + 2 S-adenosyl-L-homocysteine + 2 H(+)</text>
        <dbReference type="Rhea" id="RHEA:69464"/>
        <dbReference type="Rhea" id="RHEA-COMP:10698"/>
        <dbReference type="Rhea" id="RHEA-COMP:10700"/>
        <dbReference type="ChEBI" id="CHEBI:15377"/>
        <dbReference type="ChEBI" id="CHEBI:15378"/>
        <dbReference type="ChEBI" id="CHEBI:23808"/>
        <dbReference type="ChEBI" id="CHEBI:29950"/>
        <dbReference type="ChEBI" id="CHEBI:50058"/>
        <dbReference type="ChEBI" id="CHEBI:57856"/>
        <dbReference type="ChEBI" id="CHEBI:57925"/>
        <dbReference type="ChEBI" id="CHEBI:59789"/>
        <dbReference type="ChEBI" id="CHEBI:183640"/>
        <dbReference type="EC" id="2.1.1.137"/>
    </reaction>
</comment>
<evidence type="ECO:0000256" key="7">
    <source>
        <dbReference type="ARBA" id="ARBA00047943"/>
    </source>
</evidence>
<comment type="catalytic activity">
    <reaction evidence="6">
        <text>arsenic triglutathione + [thioredoxin]-dithiol + S-adenosyl-L-methionine + 2 H2O = methylarsonous acid + [thioredoxin]-disulfide + 3 glutathione + S-adenosyl-L-homocysteine + H(+)</text>
        <dbReference type="Rhea" id="RHEA:69460"/>
        <dbReference type="Rhea" id="RHEA-COMP:10698"/>
        <dbReference type="Rhea" id="RHEA-COMP:10700"/>
        <dbReference type="ChEBI" id="CHEBI:15377"/>
        <dbReference type="ChEBI" id="CHEBI:15378"/>
        <dbReference type="ChEBI" id="CHEBI:17826"/>
        <dbReference type="ChEBI" id="CHEBI:29950"/>
        <dbReference type="ChEBI" id="CHEBI:50058"/>
        <dbReference type="ChEBI" id="CHEBI:57856"/>
        <dbReference type="ChEBI" id="CHEBI:57925"/>
        <dbReference type="ChEBI" id="CHEBI:59789"/>
        <dbReference type="ChEBI" id="CHEBI:183640"/>
        <dbReference type="EC" id="2.1.1.137"/>
    </reaction>
</comment>
<reference evidence="11" key="1">
    <citation type="journal article" date="2022" name="Int. J. Syst. Evol. Microbiol.">
        <title>Anaeromyxobacter oryzae sp. nov., Anaeromyxobacter diazotrophicus sp. nov. and Anaeromyxobacter paludicola sp. nov., isolated from paddy soils.</title>
        <authorList>
            <person name="Itoh H."/>
            <person name="Xu Z."/>
            <person name="Mise K."/>
            <person name="Masuda Y."/>
            <person name="Ushijima N."/>
            <person name="Hayakawa C."/>
            <person name="Shiratori Y."/>
            <person name="Senoo K."/>
        </authorList>
    </citation>
    <scope>NUCLEOTIDE SEQUENCE [LARGE SCALE GENOMIC DNA]</scope>
    <source>
        <strain evidence="11">Red232</strain>
    </source>
</reference>
<dbReference type="PANTHER" id="PTHR43675:SF8">
    <property type="entry name" value="ARSENITE METHYLTRANSFERASE"/>
    <property type="match status" value="1"/>
</dbReference>
<dbReference type="RefSeq" id="WP_248360834.1">
    <property type="nucleotide sequence ID" value="NZ_AP025591.1"/>
</dbReference>
<keyword evidence="1" id="KW-0808">Transferase</keyword>
<name>A0ABN6MQ44_9BACT</name>
<dbReference type="Pfam" id="PF13847">
    <property type="entry name" value="Methyltransf_31"/>
    <property type="match status" value="1"/>
</dbReference>
<dbReference type="InterPro" id="IPR029063">
    <property type="entry name" value="SAM-dependent_MTases_sf"/>
</dbReference>
<organism evidence="10 11">
    <name type="scientific">Anaeromyxobacter oryzae</name>
    <dbReference type="NCBI Taxonomy" id="2918170"/>
    <lineage>
        <taxon>Bacteria</taxon>
        <taxon>Pseudomonadati</taxon>
        <taxon>Myxococcota</taxon>
        <taxon>Myxococcia</taxon>
        <taxon>Myxococcales</taxon>
        <taxon>Cystobacterineae</taxon>
        <taxon>Anaeromyxobacteraceae</taxon>
        <taxon>Anaeromyxobacter</taxon>
    </lineage>
</organism>
<dbReference type="Proteomes" id="UP001162891">
    <property type="component" value="Chromosome"/>
</dbReference>
<dbReference type="PANTHER" id="PTHR43675">
    <property type="entry name" value="ARSENITE METHYLTRANSFERASE"/>
    <property type="match status" value="1"/>
</dbReference>
<evidence type="ECO:0000256" key="2">
    <source>
        <dbReference type="ARBA" id="ARBA00022691"/>
    </source>
</evidence>
<evidence type="ECO:0000256" key="8">
    <source>
        <dbReference type="ARBA" id="ARBA00048428"/>
    </source>
</evidence>
<feature type="domain" description="Methyltransferase" evidence="9">
    <location>
        <begin position="79"/>
        <end position="198"/>
    </location>
</feature>
<dbReference type="SUPFAM" id="SSF53335">
    <property type="entry name" value="S-adenosyl-L-methionine-dependent methyltransferases"/>
    <property type="match status" value="1"/>
</dbReference>
<gene>
    <name evidence="10" type="ORF">AMOR_21100</name>
</gene>
<evidence type="ECO:0000256" key="4">
    <source>
        <dbReference type="ARBA" id="ARBA00034521"/>
    </source>
</evidence>
<dbReference type="CDD" id="cd02440">
    <property type="entry name" value="AdoMet_MTases"/>
    <property type="match status" value="1"/>
</dbReference>
<evidence type="ECO:0000256" key="5">
    <source>
        <dbReference type="ARBA" id="ARBA00034545"/>
    </source>
</evidence>
<proteinExistence type="inferred from homology"/>
<evidence type="ECO:0000313" key="11">
    <source>
        <dbReference type="Proteomes" id="UP001162891"/>
    </source>
</evidence>
<dbReference type="InterPro" id="IPR025714">
    <property type="entry name" value="Methyltranfer_dom"/>
</dbReference>
<evidence type="ECO:0000313" key="10">
    <source>
        <dbReference type="EMBL" id="BDG03114.1"/>
    </source>
</evidence>